<feature type="region of interest" description="Disordered" evidence="1">
    <location>
        <begin position="38"/>
        <end position="87"/>
    </location>
</feature>
<name>A0ABD0MNL2_CIRMR</name>
<dbReference type="InterPro" id="IPR032394">
    <property type="entry name" value="Anoct_dimer"/>
</dbReference>
<comment type="caution">
    <text evidence="3">The sequence shown here is derived from an EMBL/GenBank/DDBJ whole genome shotgun (WGS) entry which is preliminary data.</text>
</comment>
<proteinExistence type="predicted"/>
<protein>
    <recommendedName>
        <fullName evidence="2">Anoctamin dimerisation domain-containing protein</fullName>
    </recommendedName>
</protein>
<evidence type="ECO:0000313" key="4">
    <source>
        <dbReference type="Proteomes" id="UP001529510"/>
    </source>
</evidence>
<feature type="compositionally biased region" description="Basic and acidic residues" evidence="1">
    <location>
        <begin position="78"/>
        <end position="87"/>
    </location>
</feature>
<gene>
    <name evidence="3" type="ORF">M9458_054127</name>
</gene>
<dbReference type="EMBL" id="JAMKFB020000292">
    <property type="protein sequence ID" value="KAL0150534.1"/>
    <property type="molecule type" value="Genomic_DNA"/>
</dbReference>
<evidence type="ECO:0000256" key="1">
    <source>
        <dbReference type="SAM" id="MobiDB-lite"/>
    </source>
</evidence>
<feature type="non-terminal residue" evidence="3">
    <location>
        <position position="141"/>
    </location>
</feature>
<dbReference type="AlphaFoldDB" id="A0ABD0MNL2"/>
<keyword evidence="4" id="KW-1185">Reference proteome</keyword>
<feature type="domain" description="Anoctamin dimerisation" evidence="2">
    <location>
        <begin position="18"/>
        <end position="58"/>
    </location>
</feature>
<reference evidence="3 4" key="1">
    <citation type="submission" date="2024-05" db="EMBL/GenBank/DDBJ databases">
        <title>Genome sequencing and assembly of Indian major carp, Cirrhinus mrigala (Hamilton, 1822).</title>
        <authorList>
            <person name="Mohindra V."/>
            <person name="Chowdhury L.M."/>
            <person name="Lal K."/>
            <person name="Jena J.K."/>
        </authorList>
    </citation>
    <scope>NUCLEOTIDE SEQUENCE [LARGE SCALE GENOMIC DNA]</scope>
    <source>
        <strain evidence="3">CM1030</strain>
        <tissue evidence="3">Blood</tissue>
    </source>
</reference>
<dbReference type="Proteomes" id="UP001529510">
    <property type="component" value="Unassembled WGS sequence"/>
</dbReference>
<accession>A0ABD0MNL2</accession>
<evidence type="ECO:0000313" key="3">
    <source>
        <dbReference type="EMBL" id="KAL0150534.1"/>
    </source>
</evidence>
<sequence length="141" mass="16349">LLKSLAPEENTQCRRGLYFQDGKRRVDYILTYHIKKTSSSRRHTSRLRDNAFTRTLRRGRAPPPPAPKGDAEVGSPDHSLDHHDDDKCLRREEFESNLIEMGLELERDEEVRVFFLMMDGWMDGWMDGACIPAPQGFCLLE</sequence>
<organism evidence="3 4">
    <name type="scientific">Cirrhinus mrigala</name>
    <name type="common">Mrigala</name>
    <dbReference type="NCBI Taxonomy" id="683832"/>
    <lineage>
        <taxon>Eukaryota</taxon>
        <taxon>Metazoa</taxon>
        <taxon>Chordata</taxon>
        <taxon>Craniata</taxon>
        <taxon>Vertebrata</taxon>
        <taxon>Euteleostomi</taxon>
        <taxon>Actinopterygii</taxon>
        <taxon>Neopterygii</taxon>
        <taxon>Teleostei</taxon>
        <taxon>Ostariophysi</taxon>
        <taxon>Cypriniformes</taxon>
        <taxon>Cyprinidae</taxon>
        <taxon>Labeoninae</taxon>
        <taxon>Labeonini</taxon>
        <taxon>Cirrhinus</taxon>
    </lineage>
</organism>
<dbReference type="Pfam" id="PF16178">
    <property type="entry name" value="Anoct_dimer"/>
    <property type="match status" value="1"/>
</dbReference>
<evidence type="ECO:0000259" key="2">
    <source>
        <dbReference type="Pfam" id="PF16178"/>
    </source>
</evidence>
<feature type="non-terminal residue" evidence="3">
    <location>
        <position position="1"/>
    </location>
</feature>